<dbReference type="GeneID" id="33043749"/>
<reference evidence="2 3" key="2">
    <citation type="journal article" date="2013" name="PLoS ONE">
        <title>Whole genome mapping and re-organization of the nuclear and mitochondrial genomes of Babesia microti isolates.</title>
        <authorList>
            <person name="Cornillot E."/>
            <person name="Dassouli A."/>
            <person name="Garg A."/>
            <person name="Pachikara N."/>
            <person name="Randazzo S."/>
            <person name="Depoix D."/>
            <person name="Carcy B."/>
            <person name="Delbecq S."/>
            <person name="Frutos R."/>
            <person name="Silva J.C."/>
            <person name="Sutton R."/>
            <person name="Krause P.J."/>
            <person name="Mamoun C.B."/>
        </authorList>
    </citation>
    <scope>NUCLEOTIDE SEQUENCE [LARGE SCALE GENOMIC DNA]</scope>
    <source>
        <strain evidence="2 3">RI</strain>
    </source>
</reference>
<protein>
    <submittedName>
        <fullName evidence="2">Uncharacterized protein</fullName>
    </submittedName>
</protein>
<keyword evidence="3" id="KW-1185">Reference proteome</keyword>
<dbReference type="VEuPathDB" id="PiroplasmaDB:BmR1_04g05421"/>
<keyword evidence="1" id="KW-1133">Transmembrane helix</keyword>
<evidence type="ECO:0000313" key="2">
    <source>
        <dbReference type="EMBL" id="SIO73549.1"/>
    </source>
</evidence>
<dbReference type="EMBL" id="LN871599">
    <property type="protein sequence ID" value="SIO73549.1"/>
    <property type="molecule type" value="Genomic_DNA"/>
</dbReference>
<sequence>MDNKCLLNYHFRRFIDNNKLPIQFTLFYTSLKDFLVPLRTVGFQQTFLKGMIKSLKAVNCLIACKLIFCSENIVINSYKYYNSNLFMVPISIGMAIFNVTILTKLLKYSKNFLLPFVLSETIM</sequence>
<dbReference type="Proteomes" id="UP000002899">
    <property type="component" value="Chromosome IV"/>
</dbReference>
<keyword evidence="1" id="KW-0472">Membrane</keyword>
<dbReference type="RefSeq" id="XP_021337638.1">
    <property type="nucleotide sequence ID" value="XM_021482385.1"/>
</dbReference>
<reference evidence="2 3" key="3">
    <citation type="journal article" date="2016" name="Sci. Rep.">
        <title>Genome-wide diversity and gene expression profiling of Babesia microti isolates identify polymorphic genes that mediate host-pathogen interactions.</title>
        <authorList>
            <person name="Silva J.C."/>
            <person name="Cornillot E."/>
            <person name="McCracken C."/>
            <person name="Usmani-Brown S."/>
            <person name="Dwivedi A."/>
            <person name="Ifeonu O.O."/>
            <person name="Crabtree J."/>
            <person name="Gotia H.T."/>
            <person name="Virji A.Z."/>
            <person name="Reynes C."/>
            <person name="Colinge J."/>
            <person name="Kumar V."/>
            <person name="Lawres L."/>
            <person name="Pazzi J.E."/>
            <person name="Pablo J.V."/>
            <person name="Hung C."/>
            <person name="Brancato J."/>
            <person name="Kumari P."/>
            <person name="Orvis J."/>
            <person name="Tretina K."/>
            <person name="Chibucos M."/>
            <person name="Ott S."/>
            <person name="Sadzewicz L."/>
            <person name="Sengamalay N."/>
            <person name="Shetty A.C."/>
            <person name="Su Q."/>
            <person name="Tallon L."/>
            <person name="Fraser C.M."/>
            <person name="Frutos R."/>
            <person name="Molina D.M."/>
            <person name="Krause P.J."/>
            <person name="Ben Mamoun C."/>
        </authorList>
    </citation>
    <scope>NUCLEOTIDE SEQUENCE [LARGE SCALE GENOMIC DNA]</scope>
    <source>
        <strain evidence="2 3">RI</strain>
    </source>
</reference>
<evidence type="ECO:0000313" key="3">
    <source>
        <dbReference type="Proteomes" id="UP000002899"/>
    </source>
</evidence>
<keyword evidence="1" id="KW-0812">Transmembrane</keyword>
<reference evidence="2 3" key="1">
    <citation type="journal article" date="2012" name="Nucleic Acids Res.">
        <title>Sequencing of the smallest Apicomplexan genome from the human pathogen Babesia microti.</title>
        <authorList>
            <person name="Cornillot E."/>
            <person name="Hadj-Kaddour K."/>
            <person name="Dassouli A."/>
            <person name="Noel B."/>
            <person name="Ranwez V."/>
            <person name="Vacherie B."/>
            <person name="Augagneur Y."/>
            <person name="Bres V."/>
            <person name="Duclos A."/>
            <person name="Randazzo S."/>
            <person name="Carcy B."/>
            <person name="Debierre-Grockiego F."/>
            <person name="Delbecq S."/>
            <person name="Moubri-Menage K."/>
            <person name="Shams-Eldin H."/>
            <person name="Usmani-Brown S."/>
            <person name="Bringaud F."/>
            <person name="Wincker P."/>
            <person name="Vivares C.P."/>
            <person name="Schwarz R.T."/>
            <person name="Schetters T.P."/>
            <person name="Krause P.J."/>
            <person name="Gorenflot A."/>
            <person name="Berry V."/>
            <person name="Barbe V."/>
            <person name="Ben Mamoun C."/>
        </authorList>
    </citation>
    <scope>NUCLEOTIDE SEQUENCE [LARGE SCALE GENOMIC DNA]</scope>
    <source>
        <strain evidence="2 3">RI</strain>
    </source>
</reference>
<feature type="transmembrane region" description="Helical" evidence="1">
    <location>
        <begin position="86"/>
        <end position="106"/>
    </location>
</feature>
<accession>A0A1N6LXE4</accession>
<proteinExistence type="predicted"/>
<organism evidence="2 3">
    <name type="scientific">Babesia microti (strain RI)</name>
    <dbReference type="NCBI Taxonomy" id="1133968"/>
    <lineage>
        <taxon>Eukaryota</taxon>
        <taxon>Sar</taxon>
        <taxon>Alveolata</taxon>
        <taxon>Apicomplexa</taxon>
        <taxon>Aconoidasida</taxon>
        <taxon>Piroplasmida</taxon>
        <taxon>Babesiidae</taxon>
        <taxon>Babesia</taxon>
    </lineage>
</organism>
<dbReference type="KEGG" id="bmic:BmR1_04g05421"/>
<dbReference type="AlphaFoldDB" id="A0A1N6LXE4"/>
<name>A0A1N6LXE4_BABMR</name>
<evidence type="ECO:0000256" key="1">
    <source>
        <dbReference type="SAM" id="Phobius"/>
    </source>
</evidence>